<dbReference type="Pfam" id="PF12680">
    <property type="entry name" value="SnoaL_2"/>
    <property type="match status" value="1"/>
</dbReference>
<evidence type="ECO:0000259" key="1">
    <source>
        <dbReference type="Pfam" id="PF12680"/>
    </source>
</evidence>
<keyword evidence="3" id="KW-1185">Reference proteome</keyword>
<dbReference type="SUPFAM" id="SSF54427">
    <property type="entry name" value="NTF2-like"/>
    <property type="match status" value="1"/>
</dbReference>
<evidence type="ECO:0000313" key="3">
    <source>
        <dbReference type="Proteomes" id="UP001595867"/>
    </source>
</evidence>
<dbReference type="InterPro" id="IPR037401">
    <property type="entry name" value="SnoaL-like"/>
</dbReference>
<name>A0ABV8IUR1_9ACTN</name>
<dbReference type="Gene3D" id="3.10.450.50">
    <property type="match status" value="1"/>
</dbReference>
<feature type="domain" description="SnoaL-like" evidence="1">
    <location>
        <begin position="11"/>
        <end position="85"/>
    </location>
</feature>
<dbReference type="RefSeq" id="WP_378068612.1">
    <property type="nucleotide sequence ID" value="NZ_JBHSBL010000018.1"/>
</dbReference>
<accession>A0ABV8IUR1</accession>
<sequence length="119" mass="14163">MTDLDAVTAWVEKYRKAWESNDPRDIRELFAEDAAYFTAPYAKPWIGREAILAGWLDRQDRPHSTKFAWHPLIVTGEMSVIEASTCYPRRSFRNLWVLRLDLTGQARQFTEWWMQEPRE</sequence>
<gene>
    <name evidence="2" type="ORF">ACFO0C_22340</name>
</gene>
<dbReference type="EMBL" id="JBHSBL010000018">
    <property type="protein sequence ID" value="MFC4067684.1"/>
    <property type="molecule type" value="Genomic_DNA"/>
</dbReference>
<dbReference type="Proteomes" id="UP001595867">
    <property type="component" value="Unassembled WGS sequence"/>
</dbReference>
<comment type="caution">
    <text evidence="2">The sequence shown here is derived from an EMBL/GenBank/DDBJ whole genome shotgun (WGS) entry which is preliminary data.</text>
</comment>
<organism evidence="2 3">
    <name type="scientific">Actinoplanes subglobosus</name>
    <dbReference type="NCBI Taxonomy" id="1547892"/>
    <lineage>
        <taxon>Bacteria</taxon>
        <taxon>Bacillati</taxon>
        <taxon>Actinomycetota</taxon>
        <taxon>Actinomycetes</taxon>
        <taxon>Micromonosporales</taxon>
        <taxon>Micromonosporaceae</taxon>
        <taxon>Actinoplanes</taxon>
    </lineage>
</organism>
<proteinExistence type="predicted"/>
<reference evidence="3" key="1">
    <citation type="journal article" date="2019" name="Int. J. Syst. Evol. Microbiol.">
        <title>The Global Catalogue of Microorganisms (GCM) 10K type strain sequencing project: providing services to taxonomists for standard genome sequencing and annotation.</title>
        <authorList>
            <consortium name="The Broad Institute Genomics Platform"/>
            <consortium name="The Broad Institute Genome Sequencing Center for Infectious Disease"/>
            <person name="Wu L."/>
            <person name="Ma J."/>
        </authorList>
    </citation>
    <scope>NUCLEOTIDE SEQUENCE [LARGE SCALE GENOMIC DNA]</scope>
    <source>
        <strain evidence="3">TBRC 5832</strain>
    </source>
</reference>
<dbReference type="InterPro" id="IPR032710">
    <property type="entry name" value="NTF2-like_dom_sf"/>
</dbReference>
<evidence type="ECO:0000313" key="2">
    <source>
        <dbReference type="EMBL" id="MFC4067684.1"/>
    </source>
</evidence>
<protein>
    <submittedName>
        <fullName evidence="2">Nuclear transport factor 2 family protein</fullName>
    </submittedName>
</protein>